<dbReference type="Pfam" id="PF04427">
    <property type="entry name" value="Brix"/>
    <property type="match status" value="1"/>
</dbReference>
<dbReference type="GO" id="GO:0005654">
    <property type="term" value="C:nucleoplasm"/>
    <property type="evidence" value="ECO:0007669"/>
    <property type="project" value="UniProtKB-ARBA"/>
</dbReference>
<evidence type="ECO:0000313" key="1">
    <source>
        <dbReference type="EMBL" id="SZX74830.1"/>
    </source>
</evidence>
<dbReference type="FunFam" id="3.40.50.10480:FF:000001">
    <property type="entry name" value="IMP4, U3 small nucleolar ribonucleoprotein"/>
    <property type="match status" value="1"/>
</dbReference>
<dbReference type="InterPro" id="IPR007109">
    <property type="entry name" value="Brix"/>
</dbReference>
<dbReference type="STRING" id="3088.A0A383WC92"/>
<name>A0A383WC92_TETOB</name>
<dbReference type="GO" id="GO:0030515">
    <property type="term" value="F:snoRNA binding"/>
    <property type="evidence" value="ECO:0007669"/>
    <property type="project" value="TreeGrafter"/>
</dbReference>
<dbReference type="GO" id="GO:0042134">
    <property type="term" value="F:rRNA primary transcript binding"/>
    <property type="evidence" value="ECO:0007669"/>
    <property type="project" value="InterPro"/>
</dbReference>
<keyword evidence="2" id="KW-1185">Reference proteome</keyword>
<dbReference type="GO" id="GO:0042274">
    <property type="term" value="P:ribosomal small subunit biogenesis"/>
    <property type="evidence" value="ECO:0007669"/>
    <property type="project" value="UniProtKB-ARBA"/>
</dbReference>
<dbReference type="InterPro" id="IPR044281">
    <property type="entry name" value="IMP4/RPF1"/>
</dbReference>
<sequence length="295" mass="33670">MIRRNARLRKEYLYRKSLEGKEKATYERKRQIRKALDEGKPIPSELRREEAQLRKEVELEDDNTAVPRSHIDDEYAHAGETDPKVLVTTSRDPSSRLIQFAKEMRLVIPNSQRINRGGLVLNELVETCRNHGFSDIVVLHEHRGEPDGMVVCHLPYGPTAYFGLFNTVLRHDIGQKKEVGTISEAYPHLVFDKFGSALGQRIANIIKHLFPVPKDDSKRVVTFANADDFVSFRHHTYSAPKGAKSIELKECGPRFELKPYQVKLGTVDQAHAENEWVLRAYTRSAKKSKLAAADD</sequence>
<dbReference type="GO" id="GO:0034457">
    <property type="term" value="C:Mpp10 complex"/>
    <property type="evidence" value="ECO:0007669"/>
    <property type="project" value="UniProtKB-ARBA"/>
</dbReference>
<accession>A0A383WC92</accession>
<gene>
    <name evidence="1" type="ORF">BQ4739_LOCUS15148</name>
</gene>
<dbReference type="AlphaFoldDB" id="A0A383WC92"/>
<dbReference type="GO" id="GO:0006364">
    <property type="term" value="P:rRNA processing"/>
    <property type="evidence" value="ECO:0007669"/>
    <property type="project" value="InterPro"/>
</dbReference>
<evidence type="ECO:0000313" key="2">
    <source>
        <dbReference type="Proteomes" id="UP000256970"/>
    </source>
</evidence>
<dbReference type="Proteomes" id="UP000256970">
    <property type="component" value="Unassembled WGS sequence"/>
</dbReference>
<dbReference type="PANTHER" id="PTHR22734">
    <property type="entry name" value="U3 SMALL NUCLEOLAR RIBONUCLEOPROTEIN PROTEIN IMP4"/>
    <property type="match status" value="1"/>
</dbReference>
<protein>
    <submittedName>
        <fullName evidence="1">Uncharacterized protein</fullName>
    </submittedName>
</protein>
<dbReference type="SMART" id="SM00879">
    <property type="entry name" value="Brix"/>
    <property type="match status" value="1"/>
</dbReference>
<dbReference type="SUPFAM" id="SSF52954">
    <property type="entry name" value="Class II aaRS ABD-related"/>
    <property type="match status" value="1"/>
</dbReference>
<dbReference type="GO" id="GO:0032040">
    <property type="term" value="C:small-subunit processome"/>
    <property type="evidence" value="ECO:0007669"/>
    <property type="project" value="TreeGrafter"/>
</dbReference>
<organism evidence="1 2">
    <name type="scientific">Tetradesmus obliquus</name>
    <name type="common">Green alga</name>
    <name type="synonym">Acutodesmus obliquus</name>
    <dbReference type="NCBI Taxonomy" id="3088"/>
    <lineage>
        <taxon>Eukaryota</taxon>
        <taxon>Viridiplantae</taxon>
        <taxon>Chlorophyta</taxon>
        <taxon>core chlorophytes</taxon>
        <taxon>Chlorophyceae</taxon>
        <taxon>CS clade</taxon>
        <taxon>Sphaeropleales</taxon>
        <taxon>Scenedesmaceae</taxon>
        <taxon>Tetradesmus</taxon>
    </lineage>
</organism>
<reference evidence="1 2" key="1">
    <citation type="submission" date="2016-10" db="EMBL/GenBank/DDBJ databases">
        <authorList>
            <person name="Cai Z."/>
        </authorList>
    </citation>
    <scope>NUCLEOTIDE SEQUENCE [LARGE SCALE GENOMIC DNA]</scope>
</reference>
<dbReference type="EMBL" id="FNXT01001221">
    <property type="protein sequence ID" value="SZX74830.1"/>
    <property type="molecule type" value="Genomic_DNA"/>
</dbReference>
<dbReference type="OrthoDB" id="10253204at2759"/>
<dbReference type="Gene3D" id="3.40.50.10480">
    <property type="entry name" value="Probable brix-domain ribosomal biogenesis protein"/>
    <property type="match status" value="1"/>
</dbReference>
<proteinExistence type="predicted"/>
<dbReference type="PROSITE" id="PS50833">
    <property type="entry name" value="BRIX"/>
    <property type="match status" value="1"/>
</dbReference>
<dbReference type="PANTHER" id="PTHR22734:SF2">
    <property type="entry name" value="U3 SMALL NUCLEOLAR RIBONUCLEOPROTEIN PROTEIN IMP4"/>
    <property type="match status" value="1"/>
</dbReference>